<gene>
    <name evidence="2" type="ORF">PLEPLA_LOCUS40308</name>
</gene>
<dbReference type="EMBL" id="CADEAL010004134">
    <property type="protein sequence ID" value="CAB1452558.1"/>
    <property type="molecule type" value="Genomic_DNA"/>
</dbReference>
<comment type="caution">
    <text evidence="2">The sequence shown here is derived from an EMBL/GenBank/DDBJ whole genome shotgun (WGS) entry which is preliminary data.</text>
</comment>
<proteinExistence type="predicted"/>
<evidence type="ECO:0000256" key="1">
    <source>
        <dbReference type="SAM" id="MobiDB-lite"/>
    </source>
</evidence>
<name>A0A9N7VNS8_PLEPL</name>
<feature type="region of interest" description="Disordered" evidence="1">
    <location>
        <begin position="103"/>
        <end position="125"/>
    </location>
</feature>
<dbReference type="Proteomes" id="UP001153269">
    <property type="component" value="Unassembled WGS sequence"/>
</dbReference>
<feature type="compositionally biased region" description="Basic and acidic residues" evidence="1">
    <location>
        <begin position="116"/>
        <end position="125"/>
    </location>
</feature>
<evidence type="ECO:0000313" key="2">
    <source>
        <dbReference type="EMBL" id="CAB1452558.1"/>
    </source>
</evidence>
<reference evidence="2" key="1">
    <citation type="submission" date="2020-03" db="EMBL/GenBank/DDBJ databases">
        <authorList>
            <person name="Weist P."/>
        </authorList>
    </citation>
    <scope>NUCLEOTIDE SEQUENCE</scope>
</reference>
<evidence type="ECO:0000313" key="3">
    <source>
        <dbReference type="Proteomes" id="UP001153269"/>
    </source>
</evidence>
<sequence>MGVCILMQGRVWNSLVRWLGGEGGWTRKRRTRKEGRGGEEKDTNERHRWISVGKRITLYRPLTHHVSGELAGLRWREEATDPVHDSLHYRAPCSITDERQLYAEADIPPDRQTGGEAERQTAREEDCLCPSVRRAGIDTEALLQPTN</sequence>
<protein>
    <submittedName>
        <fullName evidence="2">Uncharacterized protein</fullName>
    </submittedName>
</protein>
<accession>A0A9N7VNS8</accession>
<dbReference type="AlphaFoldDB" id="A0A9N7VNS8"/>
<keyword evidence="3" id="KW-1185">Reference proteome</keyword>
<organism evidence="2 3">
    <name type="scientific">Pleuronectes platessa</name>
    <name type="common">European plaice</name>
    <dbReference type="NCBI Taxonomy" id="8262"/>
    <lineage>
        <taxon>Eukaryota</taxon>
        <taxon>Metazoa</taxon>
        <taxon>Chordata</taxon>
        <taxon>Craniata</taxon>
        <taxon>Vertebrata</taxon>
        <taxon>Euteleostomi</taxon>
        <taxon>Actinopterygii</taxon>
        <taxon>Neopterygii</taxon>
        <taxon>Teleostei</taxon>
        <taxon>Neoteleostei</taxon>
        <taxon>Acanthomorphata</taxon>
        <taxon>Carangaria</taxon>
        <taxon>Pleuronectiformes</taxon>
        <taxon>Pleuronectoidei</taxon>
        <taxon>Pleuronectidae</taxon>
        <taxon>Pleuronectes</taxon>
    </lineage>
</organism>